<dbReference type="EMBL" id="CALNXI010000026">
    <property type="protein sequence ID" value="CAH3015653.1"/>
    <property type="molecule type" value="Genomic_DNA"/>
</dbReference>
<gene>
    <name evidence="2" type="ORF">PEVE_00019235</name>
</gene>
<comment type="caution">
    <text evidence="2">The sequence shown here is derived from an EMBL/GenBank/DDBJ whole genome shotgun (WGS) entry which is preliminary data.</text>
</comment>
<dbReference type="Pfam" id="PF00147">
    <property type="entry name" value="Fibrinogen_C"/>
    <property type="match status" value="1"/>
</dbReference>
<evidence type="ECO:0000259" key="1">
    <source>
        <dbReference type="PROSITE" id="PS51406"/>
    </source>
</evidence>
<dbReference type="Proteomes" id="UP001159427">
    <property type="component" value="Unassembled WGS sequence"/>
</dbReference>
<dbReference type="Gene3D" id="3.90.215.10">
    <property type="entry name" value="Gamma Fibrinogen, chain A, domain 1"/>
    <property type="match status" value="1"/>
</dbReference>
<evidence type="ECO:0000313" key="3">
    <source>
        <dbReference type="Proteomes" id="UP001159427"/>
    </source>
</evidence>
<name>A0ABN8LJ32_9CNID</name>
<dbReference type="InterPro" id="IPR050373">
    <property type="entry name" value="Fibrinogen_C-term_domain"/>
</dbReference>
<dbReference type="NCBIfam" id="NF040941">
    <property type="entry name" value="GGGWT_bact"/>
    <property type="match status" value="1"/>
</dbReference>
<evidence type="ECO:0000313" key="2">
    <source>
        <dbReference type="EMBL" id="CAH3015653.1"/>
    </source>
</evidence>
<dbReference type="PANTHER" id="PTHR19143">
    <property type="entry name" value="FIBRINOGEN/TENASCIN/ANGIOPOEITIN"/>
    <property type="match status" value="1"/>
</dbReference>
<dbReference type="SUPFAM" id="SSF56496">
    <property type="entry name" value="Fibrinogen C-terminal domain-like"/>
    <property type="match status" value="1"/>
</dbReference>
<dbReference type="InterPro" id="IPR036056">
    <property type="entry name" value="Fibrinogen-like_C"/>
</dbReference>
<organism evidence="2 3">
    <name type="scientific">Porites evermanni</name>
    <dbReference type="NCBI Taxonomy" id="104178"/>
    <lineage>
        <taxon>Eukaryota</taxon>
        <taxon>Metazoa</taxon>
        <taxon>Cnidaria</taxon>
        <taxon>Anthozoa</taxon>
        <taxon>Hexacorallia</taxon>
        <taxon>Scleractinia</taxon>
        <taxon>Fungiina</taxon>
        <taxon>Poritidae</taxon>
        <taxon>Porites</taxon>
    </lineage>
</organism>
<accession>A0ABN8LJ32</accession>
<dbReference type="InterPro" id="IPR002181">
    <property type="entry name" value="Fibrinogen_a/b/g_C_dom"/>
</dbReference>
<feature type="domain" description="Fibrinogen C-terminal" evidence="1">
    <location>
        <begin position="43"/>
        <end position="100"/>
    </location>
</feature>
<reference evidence="2 3" key="1">
    <citation type="submission" date="2022-05" db="EMBL/GenBank/DDBJ databases">
        <authorList>
            <consortium name="Genoscope - CEA"/>
            <person name="William W."/>
        </authorList>
    </citation>
    <scope>NUCLEOTIDE SEQUENCE [LARGE SCALE GENOMIC DNA]</scope>
</reference>
<keyword evidence="3" id="KW-1185">Reference proteome</keyword>
<dbReference type="PROSITE" id="PS51406">
    <property type="entry name" value="FIBRINOGEN_C_2"/>
    <property type="match status" value="1"/>
</dbReference>
<dbReference type="InterPro" id="IPR014716">
    <property type="entry name" value="Fibrinogen_a/b/g_C_1"/>
</dbReference>
<protein>
    <recommendedName>
        <fullName evidence="1">Fibrinogen C-terminal domain-containing protein</fullName>
    </recommendedName>
</protein>
<proteinExistence type="predicted"/>
<sequence>MLPVCPTMFSMTMVSNLRDQFPRGLYESSEVSTKNSDVHNFTSEVGGIYRGLEGSTTDGVYLVYRDNEEPIKVLCDMTTEGGGWTVCQRRMDGSVFFYLG</sequence>